<reference evidence="2 3" key="1">
    <citation type="submission" date="2013-04" db="EMBL/GenBank/DDBJ databases">
        <title>Hyphomonas hirschiana VP5 Genome Sequencing.</title>
        <authorList>
            <person name="Lai Q."/>
            <person name="Shao Z."/>
        </authorList>
    </citation>
    <scope>NUCLEOTIDE SEQUENCE [LARGE SCALE GENOMIC DNA]</scope>
    <source>
        <strain evidence="2 3">VP5</strain>
    </source>
</reference>
<feature type="transmembrane region" description="Helical" evidence="1">
    <location>
        <begin position="76"/>
        <end position="97"/>
    </location>
</feature>
<comment type="caution">
    <text evidence="2">The sequence shown here is derived from an EMBL/GenBank/DDBJ whole genome shotgun (WGS) entry which is preliminary data.</text>
</comment>
<dbReference type="RefSeq" id="WP_011645183.1">
    <property type="nucleotide sequence ID" value="NZ_ARYI01000014.1"/>
</dbReference>
<dbReference type="Pfam" id="PF11335">
    <property type="entry name" value="DUF3137"/>
    <property type="match status" value="1"/>
</dbReference>
<keyword evidence="1" id="KW-0472">Membrane</keyword>
<accession>A0A059FFP1</accession>
<dbReference type="InterPro" id="IPR021484">
    <property type="entry name" value="DUF3137"/>
</dbReference>
<dbReference type="PATRIC" id="fig|1280951.3.peg.2920"/>
<evidence type="ECO:0008006" key="4">
    <source>
        <dbReference type="Google" id="ProtNLM"/>
    </source>
</evidence>
<keyword evidence="3" id="KW-1185">Reference proteome</keyword>
<keyword evidence="1" id="KW-1133">Transmembrane helix</keyword>
<dbReference type="Proteomes" id="UP000025061">
    <property type="component" value="Unassembled WGS sequence"/>
</dbReference>
<dbReference type="AlphaFoldDB" id="A0A059FFP1"/>
<organism evidence="2 3">
    <name type="scientific">Hyphomonas hirschiana VP5</name>
    <dbReference type="NCBI Taxonomy" id="1280951"/>
    <lineage>
        <taxon>Bacteria</taxon>
        <taxon>Pseudomonadati</taxon>
        <taxon>Pseudomonadota</taxon>
        <taxon>Alphaproteobacteria</taxon>
        <taxon>Hyphomonadales</taxon>
        <taxon>Hyphomonadaceae</taxon>
        <taxon>Hyphomonas</taxon>
    </lineage>
</organism>
<evidence type="ECO:0000313" key="3">
    <source>
        <dbReference type="Proteomes" id="UP000025061"/>
    </source>
</evidence>
<dbReference type="EMBL" id="ARYI01000014">
    <property type="protein sequence ID" value="KCZ89366.1"/>
    <property type="molecule type" value="Genomic_DNA"/>
</dbReference>
<dbReference type="OrthoDB" id="7630467at2"/>
<evidence type="ECO:0000313" key="2">
    <source>
        <dbReference type="EMBL" id="KCZ89366.1"/>
    </source>
</evidence>
<protein>
    <recommendedName>
        <fullName evidence="4">DUF3137 domain-containing protein</fullName>
    </recommendedName>
</protein>
<sequence length="381" mass="41669">MALGWDKIEQTEGFAGLRAHAEAQVLPLLEGADLRPVDAKALTGRLGGAVSGGFIFFVISFLIVQGLLPNNWWGETLVFILFPLLFLGSILGALFLFRRSLIRVLMDAKARFIIRGRALSALSAPLGLSYVATPGGAPAPLKWLAQQSWAPAELRDLTATFEAEGGMDDAVAAAREAGLMIESNVYVVGTREQKERYQEMAATQATVEDGFHGVRRGIGFDMFEWVERVEDAPDIHHLVIVLDAPLDLHGITQLRARKAGWPQEASPARFEEIDLGPKAFDAAYRLRSTDQVEARAIFNPAVIERVIGLAHDGKFRAVAKGRRLVFDFPGVNRFSLIDVVTGDWSEDTLRQTASDMAEALTLVDTLAHAFMLARKSDTGTV</sequence>
<gene>
    <name evidence="2" type="ORF">HHI_14487</name>
</gene>
<evidence type="ECO:0000256" key="1">
    <source>
        <dbReference type="SAM" id="Phobius"/>
    </source>
</evidence>
<feature type="transmembrane region" description="Helical" evidence="1">
    <location>
        <begin position="46"/>
        <end position="64"/>
    </location>
</feature>
<keyword evidence="1" id="KW-0812">Transmembrane</keyword>
<name>A0A059FFP1_9PROT</name>
<proteinExistence type="predicted"/>